<evidence type="ECO:0000256" key="4">
    <source>
        <dbReference type="ARBA" id="ARBA00022989"/>
    </source>
</evidence>
<dbReference type="Proteomes" id="UP001222027">
    <property type="component" value="Unassembled WGS sequence"/>
</dbReference>
<name>A0AAV8S175_ENSVE</name>
<feature type="region of interest" description="Disordered" evidence="6">
    <location>
        <begin position="115"/>
        <end position="136"/>
    </location>
</feature>
<evidence type="ECO:0000313" key="8">
    <source>
        <dbReference type="Proteomes" id="UP001222027"/>
    </source>
</evidence>
<dbReference type="AlphaFoldDB" id="A0AAV8S175"/>
<evidence type="ECO:0000256" key="5">
    <source>
        <dbReference type="ARBA" id="ARBA00023136"/>
    </source>
</evidence>
<accession>A0AAV8S175</accession>
<comment type="subcellular location">
    <subcellularLocation>
        <location evidence="1">Membrane</location>
        <topology evidence="1">Single-pass membrane protein</topology>
    </subcellularLocation>
</comment>
<dbReference type="PANTHER" id="PTHR47974:SF19">
    <property type="entry name" value="RECEPTOR-LIKE SERINE_THREONINE-PROTEIN KINASE"/>
    <property type="match status" value="1"/>
</dbReference>
<keyword evidence="2" id="KW-0812">Transmembrane</keyword>
<evidence type="ECO:0000313" key="7">
    <source>
        <dbReference type="EMBL" id="KAJ8513166.1"/>
    </source>
</evidence>
<proteinExistence type="predicted"/>
<evidence type="ECO:0000256" key="6">
    <source>
        <dbReference type="SAM" id="MobiDB-lite"/>
    </source>
</evidence>
<dbReference type="GO" id="GO:0016020">
    <property type="term" value="C:membrane"/>
    <property type="evidence" value="ECO:0007669"/>
    <property type="project" value="UniProtKB-SubCell"/>
</dbReference>
<evidence type="ECO:0000256" key="1">
    <source>
        <dbReference type="ARBA" id="ARBA00004167"/>
    </source>
</evidence>
<reference evidence="7 8" key="1">
    <citation type="submission" date="2022-12" db="EMBL/GenBank/DDBJ databases">
        <title>Chromosome-scale assembly of the Ensete ventricosum genome.</title>
        <authorList>
            <person name="Dussert Y."/>
            <person name="Stocks J."/>
            <person name="Wendawek A."/>
            <person name="Woldeyes F."/>
            <person name="Nichols R.A."/>
            <person name="Borrell J.S."/>
        </authorList>
    </citation>
    <scope>NUCLEOTIDE SEQUENCE [LARGE SCALE GENOMIC DNA]</scope>
    <source>
        <strain evidence="8">cv. Maze</strain>
        <tissue evidence="7">Seeds</tissue>
    </source>
</reference>
<keyword evidence="4" id="KW-1133">Transmembrane helix</keyword>
<keyword evidence="8" id="KW-1185">Reference proteome</keyword>
<dbReference type="PANTHER" id="PTHR47974">
    <property type="entry name" value="OS07G0415500 PROTEIN"/>
    <property type="match status" value="1"/>
</dbReference>
<sequence length="136" mass="14928">MMVLELVSGKRNSSHSTGDPGAAFYPYWAAKQITEENTLSLLDPRLEEAPPDEEEVTRVCRVACWCIQDAESQRPTMGQVVQAMEGSLEVNKPPLPLGLKILMEEEGQIAYQLPSTDPSASVATYTSEESVTLQGR</sequence>
<evidence type="ECO:0008006" key="9">
    <source>
        <dbReference type="Google" id="ProtNLM"/>
    </source>
</evidence>
<keyword evidence="3" id="KW-0732">Signal</keyword>
<protein>
    <recommendedName>
        <fullName evidence="9">Serine-threonine/tyrosine-protein kinase catalytic domain-containing protein</fullName>
    </recommendedName>
</protein>
<gene>
    <name evidence="7" type="ORF">OPV22_003600</name>
</gene>
<organism evidence="7 8">
    <name type="scientific">Ensete ventricosum</name>
    <name type="common">Abyssinian banana</name>
    <name type="synonym">Musa ensete</name>
    <dbReference type="NCBI Taxonomy" id="4639"/>
    <lineage>
        <taxon>Eukaryota</taxon>
        <taxon>Viridiplantae</taxon>
        <taxon>Streptophyta</taxon>
        <taxon>Embryophyta</taxon>
        <taxon>Tracheophyta</taxon>
        <taxon>Spermatophyta</taxon>
        <taxon>Magnoliopsida</taxon>
        <taxon>Liliopsida</taxon>
        <taxon>Zingiberales</taxon>
        <taxon>Musaceae</taxon>
        <taxon>Ensete</taxon>
    </lineage>
</organism>
<evidence type="ECO:0000256" key="3">
    <source>
        <dbReference type="ARBA" id="ARBA00022729"/>
    </source>
</evidence>
<dbReference type="EMBL" id="JAQQAF010000001">
    <property type="protein sequence ID" value="KAJ8513166.1"/>
    <property type="molecule type" value="Genomic_DNA"/>
</dbReference>
<keyword evidence="5" id="KW-0472">Membrane</keyword>
<dbReference type="Gene3D" id="1.10.510.10">
    <property type="entry name" value="Transferase(Phosphotransferase) domain 1"/>
    <property type="match status" value="1"/>
</dbReference>
<evidence type="ECO:0000256" key="2">
    <source>
        <dbReference type="ARBA" id="ARBA00022692"/>
    </source>
</evidence>
<comment type="caution">
    <text evidence="7">The sequence shown here is derived from an EMBL/GenBank/DDBJ whole genome shotgun (WGS) entry which is preliminary data.</text>
</comment>